<dbReference type="InterPro" id="IPR006144">
    <property type="entry name" value="Secretion_HlyD_CS"/>
</dbReference>
<dbReference type="InterPro" id="IPR058982">
    <property type="entry name" value="Beta-barrel_AprE"/>
</dbReference>
<keyword evidence="6" id="KW-0472">Membrane</keyword>
<evidence type="ECO:0000259" key="7">
    <source>
        <dbReference type="Pfam" id="PF26002"/>
    </source>
</evidence>
<evidence type="ECO:0000256" key="1">
    <source>
        <dbReference type="ARBA" id="ARBA00004167"/>
    </source>
</evidence>
<dbReference type="GO" id="GO:0009306">
    <property type="term" value="P:protein secretion"/>
    <property type="evidence" value="ECO:0007669"/>
    <property type="project" value="InterPro"/>
</dbReference>
<evidence type="ECO:0000313" key="8">
    <source>
        <dbReference type="EMBL" id="MPN50796.1"/>
    </source>
</evidence>
<comment type="similarity">
    <text evidence="2">Belongs to the membrane fusion protein (MFP) (TC 8.A.1) family.</text>
</comment>
<keyword evidence="5" id="KW-1133">Transmembrane helix</keyword>
<dbReference type="PANTHER" id="PTHR30386">
    <property type="entry name" value="MEMBRANE FUSION SUBUNIT OF EMRAB-TOLC MULTIDRUG EFFLUX PUMP"/>
    <property type="match status" value="1"/>
</dbReference>
<evidence type="ECO:0000256" key="2">
    <source>
        <dbReference type="ARBA" id="ARBA00009477"/>
    </source>
</evidence>
<dbReference type="PROSITE" id="PS00543">
    <property type="entry name" value="HLYD_FAMILY"/>
    <property type="match status" value="1"/>
</dbReference>
<sequence length="71" mass="8177">MEYIGPDTITDERGNTFYTVRIKTHKTNFGENRPILPGMVAQVDIITGKKTVLTYLLKPLFRAKEKALREH</sequence>
<dbReference type="AlphaFoldDB" id="A0A645IIJ0"/>
<protein>
    <recommendedName>
        <fullName evidence="7">AprE-like beta-barrel domain-containing protein</fullName>
    </recommendedName>
</protein>
<keyword evidence="4" id="KW-0812">Transmembrane</keyword>
<reference evidence="8" key="1">
    <citation type="submission" date="2019-08" db="EMBL/GenBank/DDBJ databases">
        <authorList>
            <person name="Kucharzyk K."/>
            <person name="Murdoch R.W."/>
            <person name="Higgins S."/>
            <person name="Loffler F."/>
        </authorList>
    </citation>
    <scope>NUCLEOTIDE SEQUENCE</scope>
</reference>
<evidence type="ECO:0000256" key="6">
    <source>
        <dbReference type="ARBA" id="ARBA00023136"/>
    </source>
</evidence>
<dbReference type="Pfam" id="PF26002">
    <property type="entry name" value="Beta-barrel_AprE"/>
    <property type="match status" value="1"/>
</dbReference>
<dbReference type="PANTHER" id="PTHR30386:SF26">
    <property type="entry name" value="TRANSPORT PROTEIN COMB"/>
    <property type="match status" value="1"/>
</dbReference>
<comment type="caution">
    <text evidence="8">The sequence shown here is derived from an EMBL/GenBank/DDBJ whole genome shotgun (WGS) entry which is preliminary data.</text>
</comment>
<dbReference type="GO" id="GO:0016020">
    <property type="term" value="C:membrane"/>
    <property type="evidence" value="ECO:0007669"/>
    <property type="project" value="UniProtKB-SubCell"/>
</dbReference>
<evidence type="ECO:0000256" key="4">
    <source>
        <dbReference type="ARBA" id="ARBA00022692"/>
    </source>
</evidence>
<evidence type="ECO:0000256" key="3">
    <source>
        <dbReference type="ARBA" id="ARBA00022448"/>
    </source>
</evidence>
<feature type="domain" description="AprE-like beta-barrel" evidence="7">
    <location>
        <begin position="2"/>
        <end position="48"/>
    </location>
</feature>
<keyword evidence="3" id="KW-0813">Transport</keyword>
<evidence type="ECO:0000256" key="5">
    <source>
        <dbReference type="ARBA" id="ARBA00022989"/>
    </source>
</evidence>
<dbReference type="EMBL" id="VSSQ01115282">
    <property type="protein sequence ID" value="MPN50796.1"/>
    <property type="molecule type" value="Genomic_DNA"/>
</dbReference>
<dbReference type="PRINTS" id="PR01490">
    <property type="entry name" value="RTXTOXIND"/>
</dbReference>
<proteinExistence type="inferred from homology"/>
<gene>
    <name evidence="8" type="ORF">SDC9_198435</name>
</gene>
<name>A0A645IIJ0_9ZZZZ</name>
<comment type="subcellular location">
    <subcellularLocation>
        <location evidence="1">Membrane</location>
        <topology evidence="1">Single-pass membrane protein</topology>
    </subcellularLocation>
</comment>
<organism evidence="8">
    <name type="scientific">bioreactor metagenome</name>
    <dbReference type="NCBI Taxonomy" id="1076179"/>
    <lineage>
        <taxon>unclassified sequences</taxon>
        <taxon>metagenomes</taxon>
        <taxon>ecological metagenomes</taxon>
    </lineage>
</organism>
<accession>A0A645IIJ0</accession>
<dbReference type="InterPro" id="IPR050739">
    <property type="entry name" value="MFP"/>
</dbReference>